<evidence type="ECO:0000313" key="1">
    <source>
        <dbReference type="EMBL" id="TKR88989.1"/>
    </source>
</evidence>
<comment type="caution">
    <text evidence="1">The sequence shown here is derived from an EMBL/GenBank/DDBJ whole genome shotgun (WGS) entry which is preliminary data.</text>
</comment>
<accession>A0A4U5NZB1</accession>
<dbReference type="AlphaFoldDB" id="A0A4U5NZB1"/>
<reference evidence="1 2" key="2">
    <citation type="journal article" date="2019" name="G3 (Bethesda)">
        <title>Hybrid Assembly of the Genome of the Entomopathogenic Nematode Steinernema carpocapsae Identifies the X-Chromosome.</title>
        <authorList>
            <person name="Serra L."/>
            <person name="Macchietto M."/>
            <person name="Macias-Munoz A."/>
            <person name="McGill C.J."/>
            <person name="Rodriguez I.M."/>
            <person name="Rodriguez B."/>
            <person name="Murad R."/>
            <person name="Mortazavi A."/>
        </authorList>
    </citation>
    <scope>NUCLEOTIDE SEQUENCE [LARGE SCALE GENOMIC DNA]</scope>
    <source>
        <strain evidence="1 2">ALL</strain>
    </source>
</reference>
<sequence length="123" mass="14408">MWPKSRSKTEKSTKKGLTSDSQLVDVKLEDFLLFLCPVVNRCKEFLKNANKDRRPLFEKLEMALQFKLHSTLTDVIGEMTVQELKNLHERFEFPELARNLVEIKLCLIQAAFLVDYWNKLCSS</sequence>
<reference evidence="1 2" key="1">
    <citation type="journal article" date="2015" name="Genome Biol.">
        <title>Comparative genomics of Steinernema reveals deeply conserved gene regulatory networks.</title>
        <authorList>
            <person name="Dillman A.R."/>
            <person name="Macchietto M."/>
            <person name="Porter C.F."/>
            <person name="Rogers A."/>
            <person name="Williams B."/>
            <person name="Antoshechkin I."/>
            <person name="Lee M.M."/>
            <person name="Goodwin Z."/>
            <person name="Lu X."/>
            <person name="Lewis E.E."/>
            <person name="Goodrich-Blair H."/>
            <person name="Stock S.P."/>
            <person name="Adams B.J."/>
            <person name="Sternberg P.W."/>
            <person name="Mortazavi A."/>
        </authorList>
    </citation>
    <scope>NUCLEOTIDE SEQUENCE [LARGE SCALE GENOMIC DNA]</scope>
    <source>
        <strain evidence="1 2">ALL</strain>
    </source>
</reference>
<dbReference type="EMBL" id="AZBU02000003">
    <property type="protein sequence ID" value="TKR88989.1"/>
    <property type="molecule type" value="Genomic_DNA"/>
</dbReference>
<gene>
    <name evidence="1" type="ORF">L596_013154</name>
</gene>
<dbReference type="Proteomes" id="UP000298663">
    <property type="component" value="Unassembled WGS sequence"/>
</dbReference>
<protein>
    <submittedName>
        <fullName evidence="1">Uncharacterized protein</fullName>
    </submittedName>
</protein>
<keyword evidence="2" id="KW-1185">Reference proteome</keyword>
<proteinExistence type="predicted"/>
<evidence type="ECO:0000313" key="2">
    <source>
        <dbReference type="Proteomes" id="UP000298663"/>
    </source>
</evidence>
<organism evidence="1 2">
    <name type="scientific">Steinernema carpocapsae</name>
    <name type="common">Entomopathogenic nematode</name>
    <dbReference type="NCBI Taxonomy" id="34508"/>
    <lineage>
        <taxon>Eukaryota</taxon>
        <taxon>Metazoa</taxon>
        <taxon>Ecdysozoa</taxon>
        <taxon>Nematoda</taxon>
        <taxon>Chromadorea</taxon>
        <taxon>Rhabditida</taxon>
        <taxon>Tylenchina</taxon>
        <taxon>Panagrolaimomorpha</taxon>
        <taxon>Strongyloidoidea</taxon>
        <taxon>Steinernematidae</taxon>
        <taxon>Steinernema</taxon>
    </lineage>
</organism>
<name>A0A4U5NZB1_STECR</name>